<comment type="caution">
    <text evidence="1">The sequence shown here is derived from an EMBL/GenBank/DDBJ whole genome shotgun (WGS) entry which is preliminary data.</text>
</comment>
<evidence type="ECO:0000313" key="1">
    <source>
        <dbReference type="EMBL" id="GME93977.1"/>
    </source>
</evidence>
<dbReference type="EMBL" id="BSXV01001803">
    <property type="protein sequence ID" value="GME93977.1"/>
    <property type="molecule type" value="Genomic_DNA"/>
</dbReference>
<keyword evidence="2" id="KW-1185">Reference proteome</keyword>
<dbReference type="Proteomes" id="UP001165101">
    <property type="component" value="Unassembled WGS sequence"/>
</dbReference>
<proteinExistence type="predicted"/>
<organism evidence="1 2">
    <name type="scientific">Candida boidinii</name>
    <name type="common">Yeast</name>
    <dbReference type="NCBI Taxonomy" id="5477"/>
    <lineage>
        <taxon>Eukaryota</taxon>
        <taxon>Fungi</taxon>
        <taxon>Dikarya</taxon>
        <taxon>Ascomycota</taxon>
        <taxon>Saccharomycotina</taxon>
        <taxon>Pichiomycetes</taxon>
        <taxon>Pichiales</taxon>
        <taxon>Pichiaceae</taxon>
        <taxon>Ogataea</taxon>
        <taxon>Ogataea/Candida clade</taxon>
    </lineage>
</organism>
<reference evidence="1" key="1">
    <citation type="submission" date="2023-04" db="EMBL/GenBank/DDBJ databases">
        <title>Candida boidinii NBRC 1967.</title>
        <authorList>
            <person name="Ichikawa N."/>
            <person name="Sato H."/>
            <person name="Tonouchi N."/>
        </authorList>
    </citation>
    <scope>NUCLEOTIDE SEQUENCE</scope>
    <source>
        <strain evidence="1">NBRC 1967</strain>
    </source>
</reference>
<gene>
    <name evidence="1" type="ORF">Cboi01_000334200</name>
</gene>
<evidence type="ECO:0000313" key="2">
    <source>
        <dbReference type="Proteomes" id="UP001165101"/>
    </source>
</evidence>
<sequence length="479" mass="54980">MSNSLISLLLSKVLFSEQSDDISLKQIQLNSSLSESYIFDFISKIVTSPENSNLQLIQENDEFIFKVPHEFSSIDFSLSYKNPKFYNELLSHLTFELYCNSNQIFKLNLVKILDSKSLIDNKFGQLRIINDKTKNLLNISVLINSTIIGNLEFILKLQESVPIFKFPLFREEFKIKRNASTVSPNTQVSNSANSSQSQNEPTGNKQQRQLSQFPSPQNENDNPYPISMEDGPIFRETLYDYEQTIPKLKMLNKNIKDSITNYEQLSKQIISSKSYLINALADFDKSCPKTISYFVDSSIISSLQSLDNSNRATMSTINRKLSVGSSTRSKNSLENDFSALNQYKKNFEEESKKYYDWVSKLLSSGKSKDDKFLSKRKSFEIAKLDYFDYLYDLLISVIIELPGSDIENYKKTKLKRKSIKSKIENSSNMNDLQKNLNIIFNINNDKIHLKSGLLFTQGGQGKSGWHKQWVVLKDGKLTD</sequence>
<accession>A0ACB5TSL7</accession>
<name>A0ACB5TSL7_CANBO</name>
<protein>
    <submittedName>
        <fullName evidence="1">Unnamed protein product</fullName>
    </submittedName>
</protein>